<dbReference type="EMBL" id="BQNB010010905">
    <property type="protein sequence ID" value="GJS83491.1"/>
    <property type="molecule type" value="Genomic_DNA"/>
</dbReference>
<dbReference type="Proteomes" id="UP001151760">
    <property type="component" value="Unassembled WGS sequence"/>
</dbReference>
<dbReference type="SUPFAM" id="SSF56672">
    <property type="entry name" value="DNA/RNA polymerases"/>
    <property type="match status" value="1"/>
</dbReference>
<dbReference type="Pfam" id="PF00078">
    <property type="entry name" value="RVT_1"/>
    <property type="match status" value="1"/>
</dbReference>
<reference evidence="3" key="2">
    <citation type="submission" date="2022-01" db="EMBL/GenBank/DDBJ databases">
        <authorList>
            <person name="Yamashiro T."/>
            <person name="Shiraishi A."/>
            <person name="Satake H."/>
            <person name="Nakayama K."/>
        </authorList>
    </citation>
    <scope>NUCLEOTIDE SEQUENCE</scope>
</reference>
<accession>A0ABQ4Z2R3</accession>
<dbReference type="InterPro" id="IPR043502">
    <property type="entry name" value="DNA/RNA_pol_sf"/>
</dbReference>
<proteinExistence type="predicted"/>
<reference evidence="3" key="1">
    <citation type="journal article" date="2022" name="Int. J. Mol. Sci.">
        <title>Draft Genome of Tanacetum Coccineum: Genomic Comparison of Closely Related Tanacetum-Family Plants.</title>
        <authorList>
            <person name="Yamashiro T."/>
            <person name="Shiraishi A."/>
            <person name="Nakayama K."/>
            <person name="Satake H."/>
        </authorList>
    </citation>
    <scope>NUCLEOTIDE SEQUENCE</scope>
</reference>
<feature type="domain" description="Reverse transcriptase" evidence="1">
    <location>
        <begin position="307"/>
        <end position="400"/>
    </location>
</feature>
<dbReference type="PANTHER" id="PTHR33116">
    <property type="entry name" value="REVERSE TRANSCRIPTASE ZINC-BINDING DOMAIN-CONTAINING PROTEIN-RELATED-RELATED"/>
    <property type="match status" value="1"/>
</dbReference>
<dbReference type="Pfam" id="PF13966">
    <property type="entry name" value="zf-RVT"/>
    <property type="match status" value="1"/>
</dbReference>
<protein>
    <submittedName>
        <fullName evidence="3">Protein LAZ1</fullName>
    </submittedName>
</protein>
<dbReference type="InterPro" id="IPR026960">
    <property type="entry name" value="RVT-Znf"/>
</dbReference>
<evidence type="ECO:0000259" key="1">
    <source>
        <dbReference type="Pfam" id="PF00078"/>
    </source>
</evidence>
<dbReference type="PANTHER" id="PTHR33116:SF78">
    <property type="entry name" value="OS12G0587133 PROTEIN"/>
    <property type="match status" value="1"/>
</dbReference>
<keyword evidence="4" id="KW-1185">Reference proteome</keyword>
<comment type="caution">
    <text evidence="3">The sequence shown here is derived from an EMBL/GenBank/DDBJ whole genome shotgun (WGS) entry which is preliminary data.</text>
</comment>
<sequence>MGDFNVALNMEDIYAGSSSLNSAMREFKECVFDIEVMDVTSSGAYAIFQPYRISDHSPAVLKLPSLITSKPKPFKFFNFLAFKRKFMELDQGNLHDRVNSLRIELDIVQKALDANPADPILREEECVYVQAFNEAKLDEERFLKQKAKVEWLEVADSNLAYFHKTLKSRNQSGRIWTNLNSENVEVSGNLVPDVFVAHYEQFLGSDVECTKLNVDGLFSKIVPMSIAANMVRNVTNEEIKSAMFDIGDEKAPGPDGFTSVFFKKGWSVVGDDICNAVRDFFSNGQLLKEINHTFLALVPKVATLLRVNGYRPISCCNVIYKCISKILTNQIIEGIKEVVSDNQSAFILGWRISDNILITQELMHTYHKKKGPPRCAFKIDIQKVYDTVDWRFLENILTRLDNFRFHHHCEEIQLINVCFADDLFIFALGDVQSAQVIMDALEEFKLTSGLVPSELPVKYLGVPLISLRLLNRDCKVLVQKATNRIGDWKTSLYLLRDIFNYANCLFEGFYGAMVNLLEVRTKCHGMRFVFLNVKEVLASDVPVKSDMSWGWRKLLQLREVVKPFFWVKLGNGLSTSLWYDRWSDACPLINFLSPRDIHREGFHLNNVVADLIANEAWAWPLSWLNKAPYIGLIATPGLDVGQHDIRQWRDHNGNLSSFSVAKAWEAIRPRGNQVAWCRIVWFSHNIPRHAFHLWLVMRNGLKTHDRMRQWDVGPNGDLNALRCSLCDSQPDSHSRLFFDCVFSSKVWSYVGILADMDLVPPSMHDIMFYLQPMGNKRTARCIFGKLKVAATTYFIWNERNNRTFKKIRRSLEEVRDIIMVTVRSKLLTLRFKNSDLVRLLLSRWKMPMNFRLYG</sequence>
<gene>
    <name evidence="3" type="ORF">Tco_0750032</name>
</gene>
<organism evidence="3 4">
    <name type="scientific">Tanacetum coccineum</name>
    <dbReference type="NCBI Taxonomy" id="301880"/>
    <lineage>
        <taxon>Eukaryota</taxon>
        <taxon>Viridiplantae</taxon>
        <taxon>Streptophyta</taxon>
        <taxon>Embryophyta</taxon>
        <taxon>Tracheophyta</taxon>
        <taxon>Spermatophyta</taxon>
        <taxon>Magnoliopsida</taxon>
        <taxon>eudicotyledons</taxon>
        <taxon>Gunneridae</taxon>
        <taxon>Pentapetalae</taxon>
        <taxon>asterids</taxon>
        <taxon>campanulids</taxon>
        <taxon>Asterales</taxon>
        <taxon>Asteraceae</taxon>
        <taxon>Asteroideae</taxon>
        <taxon>Anthemideae</taxon>
        <taxon>Anthemidinae</taxon>
        <taxon>Tanacetum</taxon>
    </lineage>
</organism>
<evidence type="ECO:0000313" key="4">
    <source>
        <dbReference type="Proteomes" id="UP001151760"/>
    </source>
</evidence>
<dbReference type="InterPro" id="IPR000477">
    <property type="entry name" value="RT_dom"/>
</dbReference>
<name>A0ABQ4Z2R3_9ASTR</name>
<evidence type="ECO:0000259" key="2">
    <source>
        <dbReference type="Pfam" id="PF13966"/>
    </source>
</evidence>
<feature type="domain" description="Reverse transcriptase zinc-binding" evidence="2">
    <location>
        <begin position="658"/>
        <end position="747"/>
    </location>
</feature>
<evidence type="ECO:0000313" key="3">
    <source>
        <dbReference type="EMBL" id="GJS83491.1"/>
    </source>
</evidence>
<dbReference type="CDD" id="cd01650">
    <property type="entry name" value="RT_nLTR_like"/>
    <property type="match status" value="1"/>
</dbReference>